<dbReference type="OrthoDB" id="1666796at2759"/>
<feature type="transmembrane region" description="Helical" evidence="7">
    <location>
        <begin position="262"/>
        <end position="284"/>
    </location>
</feature>
<evidence type="ECO:0000256" key="5">
    <source>
        <dbReference type="ARBA" id="ARBA00022989"/>
    </source>
</evidence>
<keyword evidence="5 7" id="KW-1133">Transmembrane helix</keyword>
<sequence length="622" mass="70144">MLLSILTVLLLSVCSQAFYLPGVAPTSYHPGDEVSLFVNHVTPTMRYQDDETKHYMYSYGYYNRRFHFCVPEGGKKKQSESLGSIVFGDRIFNSPFDLKMLENTTCNVMCKSTVPKRDASFFSKTIRAGFQYNWLIDGLPVARQMLDSKTQTSFYSSGFNLGYVDDLNVAHPYNHFSLYVEYHLRSDGNYRVVGVTVMPESRVQADDSAADCSSEDSLPVSFSEDGDSTITYTYSTFWVPSDTVWATRWDKYLHVYDPKIQWFSLINFAIIVVVLSTILVNILLRTLKSDISKYNEVNLDDDSLDEMGWKLISGDVFRPPSNPMILSVILGSGTQILLMALITCGFALLGLLSPSNRGSLSTAMFILYAVLGLPGSYVSGYVYKFFQGEDWRTNMILTPVLVPGVIFTVFVFLNFFLVFAKSSGAVPFGTMVAIIAIWFVVSVPLSCLGSLLAIKAKPIQLPCKVNQIPRQIFPQPWYMRTPFLSLVAGIFPFGAIAIEMYFIYNSLWYSRIYYMFGFLFFCFVLMLITTLLVTLLIVYLNLCNENYKWQWQSLFLGGGISYYIFAHAIILSKFKLGGFISVMMYVGYSLLLAVGVGLMCGTVGFLGSMAFVVTIYRQIKVE</sequence>
<dbReference type="GO" id="GO:0072657">
    <property type="term" value="P:protein localization to membrane"/>
    <property type="evidence" value="ECO:0007669"/>
    <property type="project" value="TreeGrafter"/>
</dbReference>
<feature type="transmembrane region" description="Helical" evidence="7">
    <location>
        <begin position="516"/>
        <end position="542"/>
    </location>
</feature>
<evidence type="ECO:0000256" key="3">
    <source>
        <dbReference type="ARBA" id="ARBA00022692"/>
    </source>
</evidence>
<evidence type="ECO:0000256" key="6">
    <source>
        <dbReference type="ARBA" id="ARBA00023136"/>
    </source>
</evidence>
<dbReference type="AlphaFoldDB" id="A0A448YJW0"/>
<keyword evidence="3 7" id="KW-0812">Transmembrane</keyword>
<feature type="transmembrane region" description="Helical" evidence="7">
    <location>
        <begin position="586"/>
        <end position="616"/>
    </location>
</feature>
<proteinExistence type="inferred from homology"/>
<dbReference type="EMBL" id="CAACVR010000010">
    <property type="protein sequence ID" value="VEU21176.1"/>
    <property type="molecule type" value="Genomic_DNA"/>
</dbReference>
<dbReference type="Proteomes" id="UP000290900">
    <property type="component" value="Unassembled WGS sequence"/>
</dbReference>
<evidence type="ECO:0000256" key="7">
    <source>
        <dbReference type="RuleBase" id="RU363079"/>
    </source>
</evidence>
<organism evidence="8 9">
    <name type="scientific">Brettanomyces naardenensis</name>
    <name type="common">Yeast</name>
    <dbReference type="NCBI Taxonomy" id="13370"/>
    <lineage>
        <taxon>Eukaryota</taxon>
        <taxon>Fungi</taxon>
        <taxon>Dikarya</taxon>
        <taxon>Ascomycota</taxon>
        <taxon>Saccharomycotina</taxon>
        <taxon>Pichiomycetes</taxon>
        <taxon>Pichiales</taxon>
        <taxon>Pichiaceae</taxon>
        <taxon>Brettanomyces</taxon>
    </lineage>
</organism>
<accession>A0A448YJW0</accession>
<evidence type="ECO:0000313" key="8">
    <source>
        <dbReference type="EMBL" id="VEU21176.1"/>
    </source>
</evidence>
<feature type="transmembrane region" description="Helical" evidence="7">
    <location>
        <begin position="395"/>
        <end position="419"/>
    </location>
</feature>
<feature type="signal peptide" evidence="7">
    <location>
        <begin position="1"/>
        <end position="17"/>
    </location>
</feature>
<evidence type="ECO:0000256" key="2">
    <source>
        <dbReference type="ARBA" id="ARBA00005227"/>
    </source>
</evidence>
<comment type="subcellular location">
    <subcellularLocation>
        <location evidence="1">Membrane</location>
        <topology evidence="1">Multi-pass membrane protein</topology>
    </subcellularLocation>
</comment>
<dbReference type="InterPro" id="IPR004240">
    <property type="entry name" value="EMP70"/>
</dbReference>
<feature type="transmembrane region" description="Helical" evidence="7">
    <location>
        <begin position="325"/>
        <end position="351"/>
    </location>
</feature>
<evidence type="ECO:0000313" key="9">
    <source>
        <dbReference type="Proteomes" id="UP000290900"/>
    </source>
</evidence>
<dbReference type="GO" id="GO:0005768">
    <property type="term" value="C:endosome"/>
    <property type="evidence" value="ECO:0007669"/>
    <property type="project" value="TreeGrafter"/>
</dbReference>
<dbReference type="PANTHER" id="PTHR10766:SF111">
    <property type="entry name" value="TRANSMEMBRANE 9 SUPERFAMILY MEMBER 2"/>
    <property type="match status" value="1"/>
</dbReference>
<dbReference type="InParanoid" id="A0A448YJW0"/>
<dbReference type="Pfam" id="PF02990">
    <property type="entry name" value="EMP70"/>
    <property type="match status" value="1"/>
</dbReference>
<dbReference type="GO" id="GO:0007034">
    <property type="term" value="P:vacuolar transport"/>
    <property type="evidence" value="ECO:0007669"/>
    <property type="project" value="TreeGrafter"/>
</dbReference>
<evidence type="ECO:0000256" key="1">
    <source>
        <dbReference type="ARBA" id="ARBA00004141"/>
    </source>
</evidence>
<dbReference type="GO" id="GO:0000329">
    <property type="term" value="C:fungal-type vacuole membrane"/>
    <property type="evidence" value="ECO:0007669"/>
    <property type="project" value="TreeGrafter"/>
</dbReference>
<dbReference type="STRING" id="13370.A0A448YJW0"/>
<feature type="transmembrane region" description="Helical" evidence="7">
    <location>
        <begin position="483"/>
        <end position="504"/>
    </location>
</feature>
<comment type="similarity">
    <text evidence="2 7">Belongs to the nonaspanin (TM9SF) (TC 9.A.2) family.</text>
</comment>
<keyword evidence="6 7" id="KW-0472">Membrane</keyword>
<keyword evidence="9" id="KW-1185">Reference proteome</keyword>
<feature type="transmembrane region" description="Helical" evidence="7">
    <location>
        <begin position="363"/>
        <end position="383"/>
    </location>
</feature>
<dbReference type="PANTHER" id="PTHR10766">
    <property type="entry name" value="TRANSMEMBRANE 9 SUPERFAMILY PROTEIN"/>
    <property type="match status" value="1"/>
</dbReference>
<keyword evidence="4 7" id="KW-0732">Signal</keyword>
<gene>
    <name evidence="8" type="ORF">BRENAR_LOCUS1911</name>
</gene>
<feature type="transmembrane region" description="Helical" evidence="7">
    <location>
        <begin position="431"/>
        <end position="454"/>
    </location>
</feature>
<protein>
    <recommendedName>
        <fullName evidence="7">Transmembrane 9 superfamily member</fullName>
    </recommendedName>
</protein>
<feature type="transmembrane region" description="Helical" evidence="7">
    <location>
        <begin position="554"/>
        <end position="574"/>
    </location>
</feature>
<feature type="chain" id="PRO_5018815941" description="Transmembrane 9 superfamily member" evidence="7">
    <location>
        <begin position="18"/>
        <end position="622"/>
    </location>
</feature>
<dbReference type="FunCoup" id="A0A448YJW0">
    <property type="interactions" value="978"/>
</dbReference>
<name>A0A448YJW0_BRENA</name>
<evidence type="ECO:0000256" key="4">
    <source>
        <dbReference type="ARBA" id="ARBA00022729"/>
    </source>
</evidence>
<reference evidence="8 9" key="1">
    <citation type="submission" date="2018-12" db="EMBL/GenBank/DDBJ databases">
        <authorList>
            <person name="Tiukova I."/>
            <person name="Dainat J."/>
        </authorList>
    </citation>
    <scope>NUCLEOTIDE SEQUENCE [LARGE SCALE GENOMIC DNA]</scope>
</reference>